<dbReference type="PANTHER" id="PTHR30203:SF25">
    <property type="entry name" value="OUTER MEMBRANE PROTEIN-RELATED"/>
    <property type="match status" value="1"/>
</dbReference>
<evidence type="ECO:0000256" key="1">
    <source>
        <dbReference type="ARBA" id="ARBA00007613"/>
    </source>
</evidence>
<keyword evidence="2" id="KW-0564">Palmitate</keyword>
<dbReference type="PROSITE" id="PS51257">
    <property type="entry name" value="PROKAR_LIPOPROTEIN"/>
    <property type="match status" value="1"/>
</dbReference>
<evidence type="ECO:0000313" key="4">
    <source>
        <dbReference type="Proteomes" id="UP001556170"/>
    </source>
</evidence>
<keyword evidence="2" id="KW-1134">Transmembrane beta strand</keyword>
<gene>
    <name evidence="3" type="ORF">ABQJ56_03975</name>
</gene>
<protein>
    <submittedName>
        <fullName evidence="3">Efflux transporter outer membrane subunit</fullName>
    </submittedName>
</protein>
<keyword evidence="4" id="KW-1185">Reference proteome</keyword>
<sequence length="499" mass="54303">MQTKTINRTLRRASRLHRTWIVLMAAALSGCMAGPDYSRPEVALPGHYADAEALTGSPSQAGLDHWWKGFHDPVLDRIVDQTTWQNLDISAADARIAQARAMAQESRADLYPQGSLDGSVVRQRQSLLSPEGRLANRLPGYTRDQTLRQIDAGASWETDLAGGLHRRARAYRDEAQAAEAARLGVRISVVAEAADAYFRIREVQASQALLEAQVDADRRLAQLTVTQVAAGVATDRDEGDAQAVLGTDQAELAGLRDQLQRQGYRLDVLVGDAPGTDRFQLRASIDTAWTVPGIPPDMRPAELMRRRPDVIAAERWLAAKTEGIGAAMSQYYPSLSLGGLLGFERLGTGGLFESAAFQPALLAGIHWRLFDFGKVDAEVAAARGGRAEALSDYRQTVLRAAEDVEDALSGLAKLDAQERRWQQVVDADARSRASIGHSFDAGASSMIDVLQRERTLLIAKRMRATLRSDRARATVEVFRALGGGWSPGHEPSLAARDAP</sequence>
<accession>A0ABV3QLF8</accession>
<keyword evidence="2" id="KW-0472">Membrane</keyword>
<dbReference type="EMBL" id="JBFOHL010000002">
    <property type="protein sequence ID" value="MEW9623382.1"/>
    <property type="molecule type" value="Genomic_DNA"/>
</dbReference>
<dbReference type="RefSeq" id="WP_367843682.1">
    <property type="nucleotide sequence ID" value="NZ_JBFOHL010000002.1"/>
</dbReference>
<keyword evidence="2" id="KW-0732">Signal</keyword>
<dbReference type="Gene3D" id="1.20.1600.10">
    <property type="entry name" value="Outer membrane efflux proteins (OEP)"/>
    <property type="match status" value="1"/>
</dbReference>
<comment type="caution">
    <text evidence="3">The sequence shown here is derived from an EMBL/GenBank/DDBJ whole genome shotgun (WGS) entry which is preliminary data.</text>
</comment>
<feature type="chain" id="PRO_5044969304" evidence="2">
    <location>
        <begin position="34"/>
        <end position="499"/>
    </location>
</feature>
<dbReference type="InterPro" id="IPR010131">
    <property type="entry name" value="MdtP/NodT-like"/>
</dbReference>
<comment type="subcellular location">
    <subcellularLocation>
        <location evidence="2">Cell outer membrane</location>
        <topology evidence="2">Lipid-anchor</topology>
    </subcellularLocation>
</comment>
<keyword evidence="2" id="KW-0449">Lipoprotein</keyword>
<dbReference type="PANTHER" id="PTHR30203">
    <property type="entry name" value="OUTER MEMBRANE CATION EFFLUX PROTEIN"/>
    <property type="match status" value="1"/>
</dbReference>
<proteinExistence type="inferred from homology"/>
<dbReference type="InterPro" id="IPR003423">
    <property type="entry name" value="OMP_efflux"/>
</dbReference>
<dbReference type="Proteomes" id="UP001556170">
    <property type="component" value="Unassembled WGS sequence"/>
</dbReference>
<feature type="signal peptide" evidence="2">
    <location>
        <begin position="1"/>
        <end position="33"/>
    </location>
</feature>
<dbReference type="NCBIfam" id="TIGR01845">
    <property type="entry name" value="outer_NodT"/>
    <property type="match status" value="1"/>
</dbReference>
<reference evidence="3 4" key="1">
    <citation type="submission" date="2024-06" db="EMBL/GenBank/DDBJ databases">
        <authorList>
            <person name="Woo H."/>
        </authorList>
    </citation>
    <scope>NUCLEOTIDE SEQUENCE [LARGE SCALE GENOMIC DNA]</scope>
    <source>
        <strain evidence="3 4">S2-g</strain>
    </source>
</reference>
<evidence type="ECO:0000256" key="2">
    <source>
        <dbReference type="RuleBase" id="RU362097"/>
    </source>
</evidence>
<name>A0ABV3QLF8_9GAMM</name>
<organism evidence="3 4">
    <name type="scientific">Rhodanobacter geophilus</name>
    <dbReference type="NCBI Taxonomy" id="3162488"/>
    <lineage>
        <taxon>Bacteria</taxon>
        <taxon>Pseudomonadati</taxon>
        <taxon>Pseudomonadota</taxon>
        <taxon>Gammaproteobacteria</taxon>
        <taxon>Lysobacterales</taxon>
        <taxon>Rhodanobacteraceae</taxon>
        <taxon>Rhodanobacter</taxon>
    </lineage>
</organism>
<dbReference type="Pfam" id="PF02321">
    <property type="entry name" value="OEP"/>
    <property type="match status" value="2"/>
</dbReference>
<keyword evidence="2" id="KW-0812">Transmembrane</keyword>
<dbReference type="SUPFAM" id="SSF56954">
    <property type="entry name" value="Outer membrane efflux proteins (OEP)"/>
    <property type="match status" value="1"/>
</dbReference>
<comment type="similarity">
    <text evidence="1 2">Belongs to the outer membrane factor (OMF) (TC 1.B.17) family.</text>
</comment>
<evidence type="ECO:0000313" key="3">
    <source>
        <dbReference type="EMBL" id="MEW9623382.1"/>
    </source>
</evidence>
<dbReference type="Gene3D" id="2.20.200.10">
    <property type="entry name" value="Outer membrane efflux proteins (OEP)"/>
    <property type="match status" value="1"/>
</dbReference>